<sequence>MNASTAPPPTPKRKRHIENQVALLDNKMTETVESMDKVMNKVQGLRKEFKSDMEEYKKGIKSECAVLRKE</sequence>
<evidence type="ECO:0000313" key="1">
    <source>
        <dbReference type="Proteomes" id="UP000887579"/>
    </source>
</evidence>
<dbReference type="Proteomes" id="UP000887579">
    <property type="component" value="Unplaced"/>
</dbReference>
<reference evidence="2" key="1">
    <citation type="submission" date="2022-11" db="UniProtKB">
        <authorList>
            <consortium name="WormBaseParasite"/>
        </authorList>
    </citation>
    <scope>IDENTIFICATION</scope>
</reference>
<protein>
    <submittedName>
        <fullName evidence="2">Uncharacterized protein</fullName>
    </submittedName>
</protein>
<accession>A0AC34FG63</accession>
<name>A0AC34FG63_9BILA</name>
<evidence type="ECO:0000313" key="2">
    <source>
        <dbReference type="WBParaSite" id="ES5_v2.g16018.t1"/>
    </source>
</evidence>
<organism evidence="1 2">
    <name type="scientific">Panagrolaimus sp. ES5</name>
    <dbReference type="NCBI Taxonomy" id="591445"/>
    <lineage>
        <taxon>Eukaryota</taxon>
        <taxon>Metazoa</taxon>
        <taxon>Ecdysozoa</taxon>
        <taxon>Nematoda</taxon>
        <taxon>Chromadorea</taxon>
        <taxon>Rhabditida</taxon>
        <taxon>Tylenchina</taxon>
        <taxon>Panagrolaimomorpha</taxon>
        <taxon>Panagrolaimoidea</taxon>
        <taxon>Panagrolaimidae</taxon>
        <taxon>Panagrolaimus</taxon>
    </lineage>
</organism>
<proteinExistence type="predicted"/>
<dbReference type="WBParaSite" id="ES5_v2.g16018.t1">
    <property type="protein sequence ID" value="ES5_v2.g16018.t1"/>
    <property type="gene ID" value="ES5_v2.g16018"/>
</dbReference>